<dbReference type="RefSeq" id="WP_244457725.1">
    <property type="nucleotide sequence ID" value="NZ_AP025637.1"/>
</dbReference>
<keyword evidence="2" id="KW-1185">Reference proteome</keyword>
<reference evidence="1 2" key="1">
    <citation type="journal article" date="2016" name="Microbes Environ.">
        <title>Phylogenetically diverse aerobic anoxygenic phototrophic bacteria isolated from epilithic biofilms in Tama river, Japan.</title>
        <authorList>
            <person name="Hirose S."/>
            <person name="Matsuura K."/>
            <person name="Haruta S."/>
        </authorList>
    </citation>
    <scope>NUCLEOTIDE SEQUENCE [LARGE SCALE GENOMIC DNA]</scope>
    <source>
        <strain evidence="1 2">S08</strain>
    </source>
</reference>
<sequence>MTLLRFEEFTARPRRAAALQGKLRDTPGGRLFGLWRAQIGPSMNIVTRASLWPGEPPATPEAADPDIAALRSRTLTILTRGETPPDPARGGIVTHRWFILPAEKVAEMVAITTEAWVGFEGDTGSEPLGLWQDRAAGDPAHVLLMTWYPSLAGWEQSRFWNSAAAGPDQAQRAKWGALFARRRDMLVDTWVTVHGAEST</sequence>
<evidence type="ECO:0000313" key="1">
    <source>
        <dbReference type="EMBL" id="BDG70390.1"/>
    </source>
</evidence>
<proteinExistence type="predicted"/>
<evidence type="ECO:0008006" key="3">
    <source>
        <dbReference type="Google" id="ProtNLM"/>
    </source>
</evidence>
<dbReference type="EMBL" id="AP025637">
    <property type="protein sequence ID" value="BDG70390.1"/>
    <property type="molecule type" value="Genomic_DNA"/>
</dbReference>
<protein>
    <recommendedName>
        <fullName evidence="3">NIPSNAP domain-containing protein</fullName>
    </recommendedName>
</protein>
<accession>A0ABM7XY22</accession>
<organism evidence="1 2">
    <name type="scientific">Roseomonas fluvialis</name>
    <dbReference type="NCBI Taxonomy" id="1750527"/>
    <lineage>
        <taxon>Bacteria</taxon>
        <taxon>Pseudomonadati</taxon>
        <taxon>Pseudomonadota</taxon>
        <taxon>Alphaproteobacteria</taxon>
        <taxon>Acetobacterales</taxon>
        <taxon>Roseomonadaceae</taxon>
        <taxon>Roseomonas</taxon>
    </lineage>
</organism>
<dbReference type="InterPro" id="IPR011008">
    <property type="entry name" value="Dimeric_a/b-barrel"/>
</dbReference>
<gene>
    <name evidence="1" type="ORF">Rmf_03190</name>
</gene>
<dbReference type="SUPFAM" id="SSF54909">
    <property type="entry name" value="Dimeric alpha+beta barrel"/>
    <property type="match status" value="1"/>
</dbReference>
<name>A0ABM7XY22_9PROT</name>
<evidence type="ECO:0000313" key="2">
    <source>
        <dbReference type="Proteomes" id="UP000831327"/>
    </source>
</evidence>
<dbReference type="Proteomes" id="UP000831327">
    <property type="component" value="Chromosome"/>
</dbReference>